<keyword evidence="7 11" id="KW-1133">Transmembrane helix</keyword>
<dbReference type="PRINTS" id="PR00123">
    <property type="entry name" value="ATPASEA"/>
</dbReference>
<dbReference type="InterPro" id="IPR000568">
    <property type="entry name" value="ATP_synth_F0_asu"/>
</dbReference>
<keyword evidence="10 11" id="KW-0066">ATP synthesis</keyword>
<reference evidence="13 14" key="2">
    <citation type="submission" date="2024-09" db="EMBL/GenBank/DDBJ databases">
        <title>Draft genome sequence of Candidatus Magnetaquicoccaceae bacterium FCR-1.</title>
        <authorList>
            <person name="Shimoshige H."/>
            <person name="Shimamura S."/>
            <person name="Taoka A."/>
            <person name="Kobayashi H."/>
            <person name="Maekawa T."/>
        </authorList>
    </citation>
    <scope>NUCLEOTIDE SEQUENCE [LARGE SCALE GENOMIC DNA]</scope>
    <source>
        <strain evidence="13 14">FCR-1</strain>
    </source>
</reference>
<evidence type="ECO:0000256" key="7">
    <source>
        <dbReference type="ARBA" id="ARBA00022989"/>
    </source>
</evidence>
<keyword evidence="14" id="KW-1185">Reference proteome</keyword>
<evidence type="ECO:0000256" key="1">
    <source>
        <dbReference type="ARBA" id="ARBA00004141"/>
    </source>
</evidence>
<keyword evidence="8 11" id="KW-0406">Ion transport</keyword>
<evidence type="ECO:0000256" key="11">
    <source>
        <dbReference type="HAMAP-Rule" id="MF_01393"/>
    </source>
</evidence>
<dbReference type="SUPFAM" id="SSF81336">
    <property type="entry name" value="F1F0 ATP synthase subunit A"/>
    <property type="match status" value="1"/>
</dbReference>
<evidence type="ECO:0000256" key="10">
    <source>
        <dbReference type="ARBA" id="ARBA00023310"/>
    </source>
</evidence>
<reference evidence="13 14" key="1">
    <citation type="submission" date="2024-05" db="EMBL/GenBank/DDBJ databases">
        <authorList>
            <consortium name="Candidatus Magnetaquicoccaceae bacterium FCR-1 genome sequencing consortium"/>
            <person name="Shimoshige H."/>
            <person name="Shimamura S."/>
            <person name="Taoka A."/>
            <person name="Kobayashi H."/>
            <person name="Maekawa T."/>
        </authorList>
    </citation>
    <scope>NUCLEOTIDE SEQUENCE [LARGE SCALE GENOMIC DNA]</scope>
    <source>
        <strain evidence="13 14">FCR-1</strain>
    </source>
</reference>
<proteinExistence type="inferred from homology"/>
<accession>A0ABQ0C6R2</accession>
<dbReference type="NCBIfam" id="TIGR01131">
    <property type="entry name" value="ATP_synt_6_or_A"/>
    <property type="match status" value="1"/>
</dbReference>
<dbReference type="Proteomes" id="UP001628193">
    <property type="component" value="Unassembled WGS sequence"/>
</dbReference>
<sequence length="263" mass="29061">MDLSLIAAAHAGAAQEVANTAPKMDPLHHFQVVNYLNITPLGLDISISNSVLWMWIVVGVVIGLFHLALKNPTLVPGRLQSVAEAAYLFVDTMINEIIGHEGKKFFPIIFTLFFFVLFCNWTGLIPGSFTVTSQLIVTGTLALGIFGFCIFLGALHHGWHFLSFFVPHGLPPALLPLMVPIEIISFLARPVSLSVRLFANMTAGHTVLGVLFFFTATLEWFGAWLPFGFTVVFTGMEIFIGFIQAYIFTILTCVYINDSLHMH</sequence>
<dbReference type="RefSeq" id="WP_420904297.1">
    <property type="nucleotide sequence ID" value="NZ_BAAFGK010000003.1"/>
</dbReference>
<evidence type="ECO:0000256" key="5">
    <source>
        <dbReference type="ARBA" id="ARBA00022692"/>
    </source>
</evidence>
<evidence type="ECO:0000256" key="9">
    <source>
        <dbReference type="ARBA" id="ARBA00023136"/>
    </source>
</evidence>
<feature type="transmembrane region" description="Helical" evidence="11">
    <location>
        <begin position="169"/>
        <end position="188"/>
    </location>
</feature>
<feature type="transmembrane region" description="Helical" evidence="11">
    <location>
        <begin position="105"/>
        <end position="123"/>
    </location>
</feature>
<feature type="transmembrane region" description="Helical" evidence="11">
    <location>
        <begin position="135"/>
        <end position="157"/>
    </location>
</feature>
<keyword evidence="3 11" id="KW-0813">Transport</keyword>
<keyword evidence="6 11" id="KW-0375">Hydrogen ion transport</keyword>
<keyword evidence="9 11" id="KW-0472">Membrane</keyword>
<evidence type="ECO:0000256" key="8">
    <source>
        <dbReference type="ARBA" id="ARBA00023065"/>
    </source>
</evidence>
<dbReference type="EMBL" id="BAAFGK010000003">
    <property type="protein sequence ID" value="GAB0056572.1"/>
    <property type="molecule type" value="Genomic_DNA"/>
</dbReference>
<name>A0ABQ0C6R2_9PROT</name>
<evidence type="ECO:0000256" key="2">
    <source>
        <dbReference type="ARBA" id="ARBA00006810"/>
    </source>
</evidence>
<dbReference type="HAMAP" id="MF_01393">
    <property type="entry name" value="ATP_synth_a_bact"/>
    <property type="match status" value="1"/>
</dbReference>
<evidence type="ECO:0000313" key="13">
    <source>
        <dbReference type="EMBL" id="GAB0056572.1"/>
    </source>
</evidence>
<evidence type="ECO:0000256" key="12">
    <source>
        <dbReference type="RuleBase" id="RU000483"/>
    </source>
</evidence>
<dbReference type="PROSITE" id="PS00449">
    <property type="entry name" value="ATPASE_A"/>
    <property type="match status" value="1"/>
</dbReference>
<evidence type="ECO:0000313" key="14">
    <source>
        <dbReference type="Proteomes" id="UP001628193"/>
    </source>
</evidence>
<dbReference type="PANTHER" id="PTHR11410">
    <property type="entry name" value="ATP SYNTHASE SUBUNIT A"/>
    <property type="match status" value="1"/>
</dbReference>
<comment type="function">
    <text evidence="11 12">Key component of the proton channel; it plays a direct role in the translocation of protons across the membrane.</text>
</comment>
<evidence type="ECO:0000256" key="3">
    <source>
        <dbReference type="ARBA" id="ARBA00022448"/>
    </source>
</evidence>
<feature type="transmembrane region" description="Helical" evidence="11">
    <location>
        <begin position="51"/>
        <end position="69"/>
    </location>
</feature>
<dbReference type="Pfam" id="PF00119">
    <property type="entry name" value="ATP-synt_A"/>
    <property type="match status" value="1"/>
</dbReference>
<dbReference type="InterPro" id="IPR023011">
    <property type="entry name" value="ATP_synth_F0_asu_AS"/>
</dbReference>
<protein>
    <recommendedName>
        <fullName evidence="11 12">ATP synthase subunit a</fullName>
    </recommendedName>
    <alternativeName>
        <fullName evidence="11">ATP synthase F0 sector subunit a</fullName>
    </alternativeName>
    <alternativeName>
        <fullName evidence="11">F-ATPase subunit 6</fullName>
    </alternativeName>
</protein>
<organism evidence="13 14">
    <name type="scientific">Candidatus Magnetaquiglobus chichijimensis</name>
    <dbReference type="NCBI Taxonomy" id="3141448"/>
    <lineage>
        <taxon>Bacteria</taxon>
        <taxon>Pseudomonadati</taxon>
        <taxon>Pseudomonadota</taxon>
        <taxon>Magnetococcia</taxon>
        <taxon>Magnetococcales</taxon>
        <taxon>Candidatus Magnetaquicoccaceae</taxon>
        <taxon>Candidatus Magnetaquiglobus</taxon>
    </lineage>
</organism>
<dbReference type="NCBIfam" id="NF004482">
    <property type="entry name" value="PRK05815.2-4"/>
    <property type="match status" value="1"/>
</dbReference>
<feature type="transmembrane region" description="Helical" evidence="11">
    <location>
        <begin position="197"/>
        <end position="218"/>
    </location>
</feature>
<dbReference type="CDD" id="cd00310">
    <property type="entry name" value="ATP-synt_Fo_a_6"/>
    <property type="match status" value="1"/>
</dbReference>
<keyword evidence="11" id="KW-1003">Cell membrane</keyword>
<gene>
    <name evidence="11 13" type="primary">atpB</name>
    <name evidence="13" type="ORF">SIID45300_00880</name>
</gene>
<dbReference type="InterPro" id="IPR035908">
    <property type="entry name" value="F0_ATP_A_sf"/>
</dbReference>
<dbReference type="Gene3D" id="1.20.120.220">
    <property type="entry name" value="ATP synthase, F0 complex, subunit A"/>
    <property type="match status" value="1"/>
</dbReference>
<feature type="transmembrane region" description="Helical" evidence="11">
    <location>
        <begin position="238"/>
        <end position="257"/>
    </location>
</feature>
<evidence type="ECO:0000256" key="4">
    <source>
        <dbReference type="ARBA" id="ARBA00022547"/>
    </source>
</evidence>
<evidence type="ECO:0000256" key="6">
    <source>
        <dbReference type="ARBA" id="ARBA00022781"/>
    </source>
</evidence>
<comment type="similarity">
    <text evidence="2 11 12">Belongs to the ATPase A chain family.</text>
</comment>
<dbReference type="InterPro" id="IPR045083">
    <property type="entry name" value="ATP_synth_F0_asu_bact/mt"/>
</dbReference>
<comment type="caution">
    <text evidence="13">The sequence shown here is derived from an EMBL/GenBank/DDBJ whole genome shotgun (WGS) entry which is preliminary data.</text>
</comment>
<comment type="subcellular location">
    <subcellularLocation>
        <location evidence="11 12">Cell membrane</location>
        <topology evidence="11 12">Multi-pass membrane protein</topology>
    </subcellularLocation>
    <subcellularLocation>
        <location evidence="1">Membrane</location>
        <topology evidence="1">Multi-pass membrane protein</topology>
    </subcellularLocation>
</comment>
<keyword evidence="4 11" id="KW-0138">CF(0)</keyword>
<dbReference type="PANTHER" id="PTHR11410:SF0">
    <property type="entry name" value="ATP SYNTHASE SUBUNIT A"/>
    <property type="match status" value="1"/>
</dbReference>
<keyword evidence="5 11" id="KW-0812">Transmembrane</keyword>